<proteinExistence type="predicted"/>
<evidence type="ECO:0000256" key="2">
    <source>
        <dbReference type="SAM" id="SignalP"/>
    </source>
</evidence>
<organism evidence="3 4">
    <name type="scientific">Ridgeia piscesae</name>
    <name type="common">Tubeworm</name>
    <dbReference type="NCBI Taxonomy" id="27915"/>
    <lineage>
        <taxon>Eukaryota</taxon>
        <taxon>Metazoa</taxon>
        <taxon>Spiralia</taxon>
        <taxon>Lophotrochozoa</taxon>
        <taxon>Annelida</taxon>
        <taxon>Polychaeta</taxon>
        <taxon>Sedentaria</taxon>
        <taxon>Canalipalpata</taxon>
        <taxon>Sabellida</taxon>
        <taxon>Siboglinidae</taxon>
        <taxon>Ridgeia</taxon>
    </lineage>
</organism>
<dbReference type="EMBL" id="JAODUO010001172">
    <property type="protein sequence ID" value="KAK2169818.1"/>
    <property type="molecule type" value="Genomic_DNA"/>
</dbReference>
<feature type="compositionally biased region" description="Basic and acidic residues" evidence="1">
    <location>
        <begin position="51"/>
        <end position="62"/>
    </location>
</feature>
<evidence type="ECO:0000313" key="3">
    <source>
        <dbReference type="EMBL" id="KAK2169818.1"/>
    </source>
</evidence>
<feature type="region of interest" description="Disordered" evidence="1">
    <location>
        <begin position="41"/>
        <end position="65"/>
    </location>
</feature>
<evidence type="ECO:0000256" key="1">
    <source>
        <dbReference type="SAM" id="MobiDB-lite"/>
    </source>
</evidence>
<comment type="caution">
    <text evidence="3">The sequence shown here is derived from an EMBL/GenBank/DDBJ whole genome shotgun (WGS) entry which is preliminary data.</text>
</comment>
<name>A0AAD9KDT6_RIDPI</name>
<keyword evidence="4" id="KW-1185">Reference proteome</keyword>
<dbReference type="AlphaFoldDB" id="A0AAD9KDT6"/>
<feature type="chain" id="PRO_5042166124" evidence="2">
    <location>
        <begin position="26"/>
        <end position="115"/>
    </location>
</feature>
<feature type="signal peptide" evidence="2">
    <location>
        <begin position="1"/>
        <end position="25"/>
    </location>
</feature>
<keyword evidence="2" id="KW-0732">Signal</keyword>
<dbReference type="Proteomes" id="UP001209878">
    <property type="component" value="Unassembled WGS sequence"/>
</dbReference>
<protein>
    <submittedName>
        <fullName evidence="3">Uncharacterized protein</fullName>
    </submittedName>
</protein>
<accession>A0AAD9KDT6</accession>
<evidence type="ECO:0000313" key="4">
    <source>
        <dbReference type="Proteomes" id="UP001209878"/>
    </source>
</evidence>
<sequence>MCRHSNVMTLLLLFICTLLISSLCAFEIRWIPVELDEEEARKEAGEDGETKDESNPAVERRSGQWKSNSGYSLLIEDNRVCTKFLCDKKPCCTGECVYVFGVQLCLLLPRPAARR</sequence>
<gene>
    <name evidence="3" type="ORF">NP493_1175g01028</name>
</gene>
<reference evidence="3" key="1">
    <citation type="journal article" date="2023" name="Mol. Biol. Evol.">
        <title>Third-Generation Sequencing Reveals the Adaptive Role of the Epigenome in Three Deep-Sea Polychaetes.</title>
        <authorList>
            <person name="Perez M."/>
            <person name="Aroh O."/>
            <person name="Sun Y."/>
            <person name="Lan Y."/>
            <person name="Juniper S.K."/>
            <person name="Young C.R."/>
            <person name="Angers B."/>
            <person name="Qian P.Y."/>
        </authorList>
    </citation>
    <scope>NUCLEOTIDE SEQUENCE</scope>
    <source>
        <strain evidence="3">R07B-5</strain>
    </source>
</reference>